<gene>
    <name evidence="3" type="ORF">J2N86_14395</name>
</gene>
<dbReference type="EMBL" id="CP071528">
    <property type="protein sequence ID" value="USQ15429.1"/>
    <property type="molecule type" value="Genomic_DNA"/>
</dbReference>
<evidence type="ECO:0000313" key="3">
    <source>
        <dbReference type="EMBL" id="USQ15429.1"/>
    </source>
</evidence>
<dbReference type="Proteomes" id="UP001057474">
    <property type="component" value="Plasmid pLlyPCM2298_1"/>
</dbReference>
<proteinExistence type="predicted"/>
<keyword evidence="1" id="KW-0344">Guanine-nucleotide releasing factor</keyword>
<name>A0ABY4YCT4_9GAMM</name>
<dbReference type="Gene3D" id="1.10.840.10">
    <property type="entry name" value="Ras guanine-nucleotide exchange factors catalytic domain"/>
    <property type="match status" value="1"/>
</dbReference>
<keyword evidence="3" id="KW-0614">Plasmid</keyword>
<dbReference type="SMART" id="SM00147">
    <property type="entry name" value="RasGEF"/>
    <property type="match status" value="1"/>
</dbReference>
<organism evidence="3 4">
    <name type="scientific">Legionella lytica</name>
    <dbReference type="NCBI Taxonomy" id="96232"/>
    <lineage>
        <taxon>Bacteria</taxon>
        <taxon>Pseudomonadati</taxon>
        <taxon>Pseudomonadota</taxon>
        <taxon>Gammaproteobacteria</taxon>
        <taxon>Legionellales</taxon>
        <taxon>Legionellaceae</taxon>
        <taxon>Legionella</taxon>
    </lineage>
</organism>
<dbReference type="Gene3D" id="1.25.40.20">
    <property type="entry name" value="Ankyrin repeat-containing domain"/>
    <property type="match status" value="1"/>
</dbReference>
<dbReference type="InterPro" id="IPR002110">
    <property type="entry name" value="Ankyrin_rpt"/>
</dbReference>
<dbReference type="PANTHER" id="PTHR23113:SF99">
    <property type="entry name" value="RASGEF DOMAIN-CONTAINING PROTEIN"/>
    <property type="match status" value="1"/>
</dbReference>
<evidence type="ECO:0000313" key="4">
    <source>
        <dbReference type="Proteomes" id="UP001057474"/>
    </source>
</evidence>
<protein>
    <submittedName>
        <fullName evidence="3">Ankyrin repeat domain-containing protein</fullName>
    </submittedName>
</protein>
<geneLocation type="plasmid" evidence="3 4">
    <name>pLlyPCM2298_1</name>
</geneLocation>
<reference evidence="3" key="1">
    <citation type="submission" date="2021-03" db="EMBL/GenBank/DDBJ databases">
        <title>Legionella lytica PCM 2298.</title>
        <authorList>
            <person name="Koper P."/>
        </authorList>
    </citation>
    <scope>NUCLEOTIDE SEQUENCE</scope>
    <source>
        <strain evidence="3">PCM 2298</strain>
        <plasmid evidence="3">pLlyPCM2298_1</plasmid>
    </source>
</reference>
<dbReference type="RefSeq" id="WP_252582672.1">
    <property type="nucleotide sequence ID" value="NZ_CP071528.1"/>
</dbReference>
<dbReference type="InterPro" id="IPR023578">
    <property type="entry name" value="Ras_GEF_dom_sf"/>
</dbReference>
<dbReference type="InterPro" id="IPR001895">
    <property type="entry name" value="RASGEF_cat_dom"/>
</dbReference>
<dbReference type="PANTHER" id="PTHR23113">
    <property type="entry name" value="GUANINE NUCLEOTIDE EXCHANGE FACTOR"/>
    <property type="match status" value="1"/>
</dbReference>
<dbReference type="SUPFAM" id="SSF48366">
    <property type="entry name" value="Ras GEF"/>
    <property type="match status" value="1"/>
</dbReference>
<dbReference type="InterPro" id="IPR008937">
    <property type="entry name" value="Ras-like_GEF"/>
</dbReference>
<dbReference type="Pfam" id="PF00617">
    <property type="entry name" value="RasGEF"/>
    <property type="match status" value="1"/>
</dbReference>
<accession>A0ABY4YCT4</accession>
<dbReference type="InterPro" id="IPR036770">
    <property type="entry name" value="Ankyrin_rpt-contain_sf"/>
</dbReference>
<sequence>MNEQAIKNLITSNDNEKNIAKTLIKWFNQDSSLLDITYLLDQNVFHFLMRKSKFYVIEKLLENETWRSKASHCDRSGHTVLHYAAKCDASCIRILALLMGYFPELLNKADNSGNTPIHTAVLHNQSWAVQMLVKSPLVNRSLPNLKGESPMRLAVDNKELNQALFCIELASLEQLDLRYRSPNSSTKEMLWKEFPLLSSRSHIDNASSSSSNSKPCPSTPRAVIADTIEENSGKNSHDNQIVTTDQLIYLVQDLIIAYKIDSHTSRAIKLQEQFNQFCLHHSVENIIDFDKADLDAQQVRLILSKAINFLYPIAHKRYSLIQHEFNSLLKLFAYSLVNNQLLVETPPLGELNISTEKHQNIILLQKLWLLTAGQEMPNSTREFDFGILSRRILGLLNSYSLMEILIGLRIIYSDCDLAQKSIANFLIIQLLFYHVIEHIALPPLLGMHLRFLSSRNMNPTSNLGEMGKQFNEYLEKAFQLSSMISSQPVLHNFYIIRQQLSYQKLVATNNSFDDLINQALALPPKKRIEHVKLIAHELRSLTMAFYQRVSVVEFRDEGWLKEKRQQSAPHITELTKQFNKLSAYFSEKVLTQSAENIQNALQFLIELAQHLCPLDSEHYLDLNHLMMLSSVFNSIGISRLTNVFNTMSSTEQSIIDEVNHAVSNKKNFKFMRDIYNAYRTTLPFLGYILTETTFANSGNDNELVRAEMVGVVLKKLMEIKVQVNFEQATHSTTLPLFLENYTAPNEEFLYQNSLKIQPQKEEKSPRKSLSMHLGRTTLFHHLRKAGDGNKTTDVIEISDSPRQNNG</sequence>
<dbReference type="InterPro" id="IPR036964">
    <property type="entry name" value="RASGEF_cat_dom_sf"/>
</dbReference>
<evidence type="ECO:0000259" key="2">
    <source>
        <dbReference type="PROSITE" id="PS50009"/>
    </source>
</evidence>
<dbReference type="SUPFAM" id="SSF48403">
    <property type="entry name" value="Ankyrin repeat"/>
    <property type="match status" value="1"/>
</dbReference>
<evidence type="ECO:0000256" key="1">
    <source>
        <dbReference type="ARBA" id="ARBA00022658"/>
    </source>
</evidence>
<dbReference type="Pfam" id="PF12796">
    <property type="entry name" value="Ank_2"/>
    <property type="match status" value="1"/>
</dbReference>
<dbReference type="PROSITE" id="PS50009">
    <property type="entry name" value="RASGEF_CAT"/>
    <property type="match status" value="1"/>
</dbReference>
<feature type="domain" description="Ras-GEF" evidence="2">
    <location>
        <begin position="530"/>
        <end position="759"/>
    </location>
</feature>
<keyword evidence="4" id="KW-1185">Reference proteome</keyword>